<dbReference type="AlphaFoldDB" id="A0A8H3QFQ6"/>
<comment type="caution">
    <text evidence="1">The sequence shown here is derived from an EMBL/GenBank/DDBJ whole genome shotgun (WGS) entry which is preliminary data.</text>
</comment>
<evidence type="ECO:0000313" key="1">
    <source>
        <dbReference type="EMBL" id="GES79175.1"/>
    </source>
</evidence>
<accession>A0A8H3QFQ6</accession>
<reference evidence="1" key="1">
    <citation type="submission" date="2019-10" db="EMBL/GenBank/DDBJ databases">
        <title>Conservation and host-specific expression of non-tandemly repeated heterogenous ribosome RNA gene in arbuscular mycorrhizal fungi.</title>
        <authorList>
            <person name="Maeda T."/>
            <person name="Kobayashi Y."/>
            <person name="Nakagawa T."/>
            <person name="Ezawa T."/>
            <person name="Yamaguchi K."/>
            <person name="Bino T."/>
            <person name="Nishimoto Y."/>
            <person name="Shigenobu S."/>
            <person name="Kawaguchi M."/>
        </authorList>
    </citation>
    <scope>NUCLEOTIDE SEQUENCE</scope>
    <source>
        <strain evidence="1">HR1</strain>
    </source>
</reference>
<organism evidence="1 2">
    <name type="scientific">Rhizophagus clarus</name>
    <dbReference type="NCBI Taxonomy" id="94130"/>
    <lineage>
        <taxon>Eukaryota</taxon>
        <taxon>Fungi</taxon>
        <taxon>Fungi incertae sedis</taxon>
        <taxon>Mucoromycota</taxon>
        <taxon>Glomeromycotina</taxon>
        <taxon>Glomeromycetes</taxon>
        <taxon>Glomerales</taxon>
        <taxon>Glomeraceae</taxon>
        <taxon>Rhizophagus</taxon>
    </lineage>
</organism>
<dbReference type="Proteomes" id="UP000615446">
    <property type="component" value="Unassembled WGS sequence"/>
</dbReference>
<name>A0A8H3QFQ6_9GLOM</name>
<gene>
    <name evidence="1" type="ORF">RCL2_000649000</name>
</gene>
<proteinExistence type="predicted"/>
<evidence type="ECO:0000313" key="2">
    <source>
        <dbReference type="Proteomes" id="UP000615446"/>
    </source>
</evidence>
<dbReference type="EMBL" id="BLAL01000043">
    <property type="protein sequence ID" value="GES79175.1"/>
    <property type="molecule type" value="Genomic_DNA"/>
</dbReference>
<sequence length="92" mass="10613">MIVATRERFQNRLLTSAFDEICIACEVKSGRDSNPDASISQIDVLPNSIVQERNHRIITFNFQNILDKKYLDKKSNKIFKSVKKRIARKGSD</sequence>
<protein>
    <submittedName>
        <fullName evidence="1">Uncharacterized protein</fullName>
    </submittedName>
</protein>